<reference evidence="2" key="1">
    <citation type="submission" date="2022-09" db="EMBL/GenBank/DDBJ databases">
        <title>Genomic of Burkholderia gladioli.</title>
        <authorList>
            <person name="Wu H."/>
        </authorList>
    </citation>
    <scope>NUCLEOTIDE SEQUENCE</scope>
    <source>
        <strain evidence="2">ZN-S4</strain>
    </source>
</reference>
<organism evidence="2 3">
    <name type="scientific">Burkholderia gladioli</name>
    <name type="common">Pseudomonas marginata</name>
    <name type="synonym">Phytomonas marginata</name>
    <dbReference type="NCBI Taxonomy" id="28095"/>
    <lineage>
        <taxon>Bacteria</taxon>
        <taxon>Pseudomonadati</taxon>
        <taxon>Pseudomonadota</taxon>
        <taxon>Betaproteobacteria</taxon>
        <taxon>Burkholderiales</taxon>
        <taxon>Burkholderiaceae</taxon>
        <taxon>Burkholderia</taxon>
    </lineage>
</organism>
<gene>
    <name evidence="2" type="ORF">NYZ96_35025</name>
</gene>
<dbReference type="RefSeq" id="WP_124083736.1">
    <property type="nucleotide sequence ID" value="NZ_CADEPT010000003.1"/>
</dbReference>
<evidence type="ECO:0000313" key="2">
    <source>
        <dbReference type="EMBL" id="UWX73599.1"/>
    </source>
</evidence>
<feature type="compositionally biased region" description="Basic and acidic residues" evidence="1">
    <location>
        <begin position="53"/>
        <end position="76"/>
    </location>
</feature>
<feature type="compositionally biased region" description="Low complexity" evidence="1">
    <location>
        <begin position="41"/>
        <end position="52"/>
    </location>
</feature>
<dbReference type="EMBL" id="CP104215">
    <property type="protein sequence ID" value="UWX73599.1"/>
    <property type="molecule type" value="Genomic_DNA"/>
</dbReference>
<dbReference type="Proteomes" id="UP001059745">
    <property type="component" value="Chromosome 2"/>
</dbReference>
<feature type="region of interest" description="Disordered" evidence="1">
    <location>
        <begin position="41"/>
        <end position="90"/>
    </location>
</feature>
<protein>
    <submittedName>
        <fullName evidence="2">Uncharacterized protein</fullName>
    </submittedName>
</protein>
<name>A0AB38U0X2_BURGA</name>
<dbReference type="AlphaFoldDB" id="A0AB38U0X2"/>
<accession>A0AB38U0X2</accession>
<evidence type="ECO:0000256" key="1">
    <source>
        <dbReference type="SAM" id="MobiDB-lite"/>
    </source>
</evidence>
<evidence type="ECO:0000313" key="3">
    <source>
        <dbReference type="Proteomes" id="UP001059745"/>
    </source>
</evidence>
<sequence length="90" mass="9964">MIVTGAAGSARPKFICKRKHASKYIFAFASKHRRLRGYDANGSAAGHQAAAIESDRRRDARRGKREDGKEAGEVHRVMRGGSARKAKREK</sequence>
<proteinExistence type="predicted"/>